<keyword evidence="1" id="KW-0732">Signal</keyword>
<feature type="signal peptide" evidence="1">
    <location>
        <begin position="1"/>
        <end position="17"/>
    </location>
</feature>
<dbReference type="Proteomes" id="UP000321820">
    <property type="component" value="Chromosome"/>
</dbReference>
<evidence type="ECO:0000313" key="2">
    <source>
        <dbReference type="EMBL" id="QEE30362.1"/>
    </source>
</evidence>
<sequence length="122" mass="12593">MRLFVASLTLLSTLSFAQTAAAPDASGKWKVHLSVGGSDSEMECNFVQAGADLSGTCKGEAGEAKVTGKIDGQQIKWSQPGDYNGTALLLSFDGKLDGEKISGNTTVDPFGVSGTFDASKAK</sequence>
<keyword evidence="3" id="KW-1185">Reference proteome</keyword>
<gene>
    <name evidence="2" type="ORF">FTW19_21680</name>
</gene>
<proteinExistence type="predicted"/>
<protein>
    <submittedName>
        <fullName evidence="2">Uncharacterized protein</fullName>
    </submittedName>
</protein>
<reference evidence="2 3" key="1">
    <citation type="submission" date="2019-08" db="EMBL/GenBank/DDBJ databases">
        <title>Complete genome sequence of Terriglobus albidus strain ORNL.</title>
        <authorList>
            <person name="Podar M."/>
        </authorList>
    </citation>
    <scope>NUCLEOTIDE SEQUENCE [LARGE SCALE GENOMIC DNA]</scope>
    <source>
        <strain evidence="2 3">ORNL</strain>
    </source>
</reference>
<dbReference type="EMBL" id="CP042806">
    <property type="protein sequence ID" value="QEE30362.1"/>
    <property type="molecule type" value="Genomic_DNA"/>
</dbReference>
<evidence type="ECO:0000256" key="1">
    <source>
        <dbReference type="SAM" id="SignalP"/>
    </source>
</evidence>
<dbReference type="AlphaFoldDB" id="A0A5B9EE95"/>
<name>A0A5B9EE95_9BACT</name>
<accession>A0A5B9EE95</accession>
<feature type="chain" id="PRO_5022705204" evidence="1">
    <location>
        <begin position="18"/>
        <end position="122"/>
    </location>
</feature>
<dbReference type="KEGG" id="talb:FTW19_21680"/>
<dbReference type="RefSeq" id="WP_147649631.1">
    <property type="nucleotide sequence ID" value="NZ_CP042806.1"/>
</dbReference>
<dbReference type="OrthoDB" id="5145750at2"/>
<evidence type="ECO:0000313" key="3">
    <source>
        <dbReference type="Proteomes" id="UP000321820"/>
    </source>
</evidence>
<organism evidence="2 3">
    <name type="scientific">Terriglobus albidus</name>
    <dbReference type="NCBI Taxonomy" id="1592106"/>
    <lineage>
        <taxon>Bacteria</taxon>
        <taxon>Pseudomonadati</taxon>
        <taxon>Acidobacteriota</taxon>
        <taxon>Terriglobia</taxon>
        <taxon>Terriglobales</taxon>
        <taxon>Acidobacteriaceae</taxon>
        <taxon>Terriglobus</taxon>
    </lineage>
</organism>